<dbReference type="Proteomes" id="UP000000763">
    <property type="component" value="Chromosome 2"/>
</dbReference>
<name>C7IY62_ORYSJ</name>
<protein>
    <submittedName>
        <fullName evidence="1">Os02g0695800 protein</fullName>
    </submittedName>
</protein>
<proteinExistence type="predicted"/>
<evidence type="ECO:0000313" key="1">
    <source>
        <dbReference type="EMBL" id="BAH91853.1"/>
    </source>
</evidence>
<reference evidence="2" key="2">
    <citation type="journal article" date="2008" name="Nucleic Acids Res.">
        <title>The rice annotation project database (RAP-DB): 2008 update.</title>
        <authorList>
            <consortium name="The rice annotation project (RAP)"/>
        </authorList>
    </citation>
    <scope>GENOME REANNOTATION</scope>
    <source>
        <strain evidence="2">cv. Nipponbare</strain>
    </source>
</reference>
<sequence>LTSAHRRDSLNATGDGCELQLLAALWYHLQFLRVPVPEEVVGEVQLHSLCRTRRWRGFHGGAAVLLTIHGEPEHRLVGHGRRTLPTGHMSHCKRG</sequence>
<evidence type="ECO:0000313" key="2">
    <source>
        <dbReference type="Proteomes" id="UP000000763"/>
    </source>
</evidence>
<dbReference type="EMBL" id="AP008208">
    <property type="protein sequence ID" value="BAH91853.1"/>
    <property type="molecule type" value="Genomic_DNA"/>
</dbReference>
<accession>C7IY62</accession>
<dbReference type="KEGG" id="dosa:Os02g0695800"/>
<reference evidence="1 2" key="1">
    <citation type="journal article" date="2005" name="Nature">
        <title>The map-based sequence of the rice genome.</title>
        <authorList>
            <consortium name="International rice genome sequencing project (IRGSP)"/>
            <person name="Matsumoto T."/>
            <person name="Wu J."/>
            <person name="Kanamori H."/>
            <person name="Katayose Y."/>
            <person name="Fujisawa M."/>
            <person name="Namiki N."/>
            <person name="Mizuno H."/>
            <person name="Yamamoto K."/>
            <person name="Antonio B.A."/>
            <person name="Baba T."/>
            <person name="Sakata K."/>
            <person name="Nagamura Y."/>
            <person name="Aoki H."/>
            <person name="Arikawa K."/>
            <person name="Arita K."/>
            <person name="Bito T."/>
            <person name="Chiden Y."/>
            <person name="Fujitsuka N."/>
            <person name="Fukunaka R."/>
            <person name="Hamada M."/>
            <person name="Harada C."/>
            <person name="Hayashi A."/>
            <person name="Hijishita S."/>
            <person name="Honda M."/>
            <person name="Hosokawa S."/>
            <person name="Ichikawa Y."/>
            <person name="Idonuma A."/>
            <person name="Iijima M."/>
            <person name="Ikeda M."/>
            <person name="Ikeno M."/>
            <person name="Ito K."/>
            <person name="Ito S."/>
            <person name="Ito T."/>
            <person name="Ito Y."/>
            <person name="Ito Y."/>
            <person name="Iwabuchi A."/>
            <person name="Kamiya K."/>
            <person name="Karasawa W."/>
            <person name="Kurita K."/>
            <person name="Katagiri S."/>
            <person name="Kikuta A."/>
            <person name="Kobayashi H."/>
            <person name="Kobayashi N."/>
            <person name="Machita K."/>
            <person name="Maehara T."/>
            <person name="Masukawa M."/>
            <person name="Mizubayashi T."/>
            <person name="Mukai Y."/>
            <person name="Nagasaki H."/>
            <person name="Nagata Y."/>
            <person name="Naito S."/>
            <person name="Nakashima M."/>
            <person name="Nakama Y."/>
            <person name="Nakamichi Y."/>
            <person name="Nakamura M."/>
            <person name="Meguro A."/>
            <person name="Negishi M."/>
            <person name="Ohta I."/>
            <person name="Ohta T."/>
            <person name="Okamoto M."/>
            <person name="Ono N."/>
            <person name="Saji S."/>
            <person name="Sakaguchi M."/>
            <person name="Sakai K."/>
            <person name="Shibata M."/>
            <person name="Shimokawa T."/>
            <person name="Song J."/>
            <person name="Takazaki Y."/>
            <person name="Terasawa K."/>
            <person name="Tsugane M."/>
            <person name="Tsuji K."/>
            <person name="Ueda S."/>
            <person name="Waki K."/>
            <person name="Yamagata H."/>
            <person name="Yamamoto M."/>
            <person name="Yamamoto S."/>
            <person name="Yamane H."/>
            <person name="Yoshiki S."/>
            <person name="Yoshihara R."/>
            <person name="Yukawa K."/>
            <person name="Zhong H."/>
            <person name="Yano M."/>
            <person name="Yuan Q."/>
            <person name="Ouyang S."/>
            <person name="Liu J."/>
            <person name="Jones K.M."/>
            <person name="Gansberger K."/>
            <person name="Moffat K."/>
            <person name="Hill J."/>
            <person name="Bera J."/>
            <person name="Fadrosh D."/>
            <person name="Jin S."/>
            <person name="Johri S."/>
            <person name="Kim M."/>
            <person name="Overton L."/>
            <person name="Reardon M."/>
            <person name="Tsitrin T."/>
            <person name="Vuong H."/>
            <person name="Weaver B."/>
            <person name="Ciecko A."/>
            <person name="Tallon L."/>
            <person name="Jackson J."/>
            <person name="Pai G."/>
            <person name="Aken S.V."/>
            <person name="Utterback T."/>
            <person name="Reidmuller S."/>
            <person name="Feldblyum T."/>
            <person name="Hsiao J."/>
            <person name="Zismann V."/>
            <person name="Iobst S."/>
            <person name="de Vazeille A.R."/>
            <person name="Buell C.R."/>
            <person name="Ying K."/>
            <person name="Li Y."/>
            <person name="Lu T."/>
            <person name="Huang Y."/>
            <person name="Zhao Q."/>
            <person name="Feng Q."/>
            <person name="Zhang L."/>
            <person name="Zhu J."/>
            <person name="Weng Q."/>
            <person name="Mu J."/>
            <person name="Lu Y."/>
            <person name="Fan D."/>
            <person name="Liu Y."/>
            <person name="Guan J."/>
            <person name="Zhang Y."/>
            <person name="Yu S."/>
            <person name="Liu X."/>
            <person name="Zhang Y."/>
            <person name="Hong G."/>
            <person name="Han B."/>
            <person name="Choisne N."/>
            <person name="Demange N."/>
            <person name="Orjeda G."/>
            <person name="Samain S."/>
            <person name="Cattolico L."/>
            <person name="Pelletier E."/>
            <person name="Couloux A."/>
            <person name="Segurens B."/>
            <person name="Wincker P."/>
            <person name="D'Hont A."/>
            <person name="Scarpelli C."/>
            <person name="Weissenbach J."/>
            <person name="Salanoubat M."/>
            <person name="Quetier F."/>
            <person name="Yu Y."/>
            <person name="Kim H.R."/>
            <person name="Rambo T."/>
            <person name="Currie J."/>
            <person name="Collura K."/>
            <person name="Luo M."/>
            <person name="Yang T."/>
            <person name="Ammiraju J.S.S."/>
            <person name="Engler F."/>
            <person name="Soderlund C."/>
            <person name="Wing R.A."/>
            <person name="Palmer L.E."/>
            <person name="de la Bastide M."/>
            <person name="Spiegel L."/>
            <person name="Nascimento L."/>
            <person name="Zutavern T."/>
            <person name="O'Shaughnessy A."/>
            <person name="Dike S."/>
            <person name="Dedhia N."/>
            <person name="Preston R."/>
            <person name="Balija V."/>
            <person name="McCombie W.R."/>
            <person name="Chow T."/>
            <person name="Chen H."/>
            <person name="Chung M."/>
            <person name="Chen C."/>
            <person name="Shaw J."/>
            <person name="Wu H."/>
            <person name="Hsiao K."/>
            <person name="Chao Y."/>
            <person name="Chu M."/>
            <person name="Cheng C."/>
            <person name="Hour A."/>
            <person name="Lee P."/>
            <person name="Lin S."/>
            <person name="Lin Y."/>
            <person name="Liou J."/>
            <person name="Liu S."/>
            <person name="Hsing Y."/>
            <person name="Raghuvanshi S."/>
            <person name="Mohanty A."/>
            <person name="Bharti A.K."/>
            <person name="Gaur A."/>
            <person name="Gupta V."/>
            <person name="Kumar D."/>
            <person name="Ravi V."/>
            <person name="Vij S."/>
            <person name="Kapur A."/>
            <person name="Khurana P."/>
            <person name="Khurana P."/>
            <person name="Khurana J.P."/>
            <person name="Tyagi A.K."/>
            <person name="Gaikwad K."/>
            <person name="Singh A."/>
            <person name="Dalal V."/>
            <person name="Srivastava S."/>
            <person name="Dixit A."/>
            <person name="Pal A.K."/>
            <person name="Ghazi I.A."/>
            <person name="Yadav M."/>
            <person name="Pandit A."/>
            <person name="Bhargava A."/>
            <person name="Sureshbabu K."/>
            <person name="Batra K."/>
            <person name="Sharma T.R."/>
            <person name="Mohapatra T."/>
            <person name="Singh N.K."/>
            <person name="Messing J."/>
            <person name="Nelson A.B."/>
            <person name="Fuks G."/>
            <person name="Kavchok S."/>
            <person name="Keizer G."/>
            <person name="Linton E."/>
            <person name="Llaca V."/>
            <person name="Song R."/>
            <person name="Tanyolac B."/>
            <person name="Young S."/>
            <person name="Ho-Il K."/>
            <person name="Hahn J.H."/>
            <person name="Sangsakoo G."/>
            <person name="Vanavichit A."/>
            <person name="de Mattos Luiz.A.T."/>
            <person name="Zimmer P.D."/>
            <person name="Malone G."/>
            <person name="Dellagostin O."/>
            <person name="de Oliveira A.C."/>
            <person name="Bevan M."/>
            <person name="Bancroft I."/>
            <person name="Minx P."/>
            <person name="Cordum H."/>
            <person name="Wilson R."/>
            <person name="Cheng Z."/>
            <person name="Jin W."/>
            <person name="Jiang J."/>
            <person name="Leong S.A."/>
            <person name="Iwama H."/>
            <person name="Gojobori T."/>
            <person name="Itoh T."/>
            <person name="Niimura Y."/>
            <person name="Fujii Y."/>
            <person name="Habara T."/>
            <person name="Sakai H."/>
            <person name="Sato Y."/>
            <person name="Wilson G."/>
            <person name="Kumar K."/>
            <person name="McCouch S."/>
            <person name="Juretic N."/>
            <person name="Hoen D."/>
            <person name="Wright S."/>
            <person name="Bruskiewich R."/>
            <person name="Bureau T."/>
            <person name="Miyao A."/>
            <person name="Hirochika H."/>
            <person name="Nishikawa T."/>
            <person name="Kadowaki K."/>
            <person name="Sugiura M."/>
            <person name="Burr B."/>
            <person name="Sasaki T."/>
        </authorList>
    </citation>
    <scope>NUCLEOTIDE SEQUENCE [LARGE SCALE GENOMIC DNA]</scope>
    <source>
        <strain evidence="2">cv. Nipponbare</strain>
    </source>
</reference>
<gene>
    <name evidence="1" type="ordered locus">Os02g0695800</name>
</gene>
<feature type="non-terminal residue" evidence="1">
    <location>
        <position position="1"/>
    </location>
</feature>
<dbReference type="AlphaFoldDB" id="C7IY62"/>
<organism evidence="1 2">
    <name type="scientific">Oryza sativa subsp. japonica</name>
    <name type="common">Rice</name>
    <dbReference type="NCBI Taxonomy" id="39947"/>
    <lineage>
        <taxon>Eukaryota</taxon>
        <taxon>Viridiplantae</taxon>
        <taxon>Streptophyta</taxon>
        <taxon>Embryophyta</taxon>
        <taxon>Tracheophyta</taxon>
        <taxon>Spermatophyta</taxon>
        <taxon>Magnoliopsida</taxon>
        <taxon>Liliopsida</taxon>
        <taxon>Poales</taxon>
        <taxon>Poaceae</taxon>
        <taxon>BOP clade</taxon>
        <taxon>Oryzoideae</taxon>
        <taxon>Oryzeae</taxon>
        <taxon>Oryzinae</taxon>
        <taxon>Oryza</taxon>
        <taxon>Oryza sativa</taxon>
    </lineage>
</organism>